<organism evidence="1 2">
    <name type="scientific">Caerostris darwini</name>
    <dbReference type="NCBI Taxonomy" id="1538125"/>
    <lineage>
        <taxon>Eukaryota</taxon>
        <taxon>Metazoa</taxon>
        <taxon>Ecdysozoa</taxon>
        <taxon>Arthropoda</taxon>
        <taxon>Chelicerata</taxon>
        <taxon>Arachnida</taxon>
        <taxon>Araneae</taxon>
        <taxon>Araneomorphae</taxon>
        <taxon>Entelegynae</taxon>
        <taxon>Araneoidea</taxon>
        <taxon>Araneidae</taxon>
        <taxon>Caerostris</taxon>
    </lineage>
</organism>
<accession>A0AAV4RWC3</accession>
<name>A0AAV4RWC3_9ARAC</name>
<comment type="caution">
    <text evidence="1">The sequence shown here is derived from an EMBL/GenBank/DDBJ whole genome shotgun (WGS) entry which is preliminary data.</text>
</comment>
<dbReference type="EMBL" id="BPLQ01006810">
    <property type="protein sequence ID" value="GIY25424.1"/>
    <property type="molecule type" value="Genomic_DNA"/>
</dbReference>
<gene>
    <name evidence="1" type="ORF">CDAR_203691</name>
</gene>
<evidence type="ECO:0000313" key="2">
    <source>
        <dbReference type="Proteomes" id="UP001054837"/>
    </source>
</evidence>
<sequence>MKIMTTPDECRDQRFASGNTDTEIKLARLDPEFITHNVLRLRDKSKYFVAICQIITYSKLQNYRTLDLVINLTKPTDISKRNWEPFSKNRHSICIIASFTRGHVSPAAVESIPVFRCQMLTGNLLKKAVITYASLQGSLENKLFPSSNDGPQNSSQSQNSTQENYFYIHLYTRNW</sequence>
<protein>
    <submittedName>
        <fullName evidence="1">Uncharacterized protein</fullName>
    </submittedName>
</protein>
<dbReference type="AlphaFoldDB" id="A0AAV4RWC3"/>
<proteinExistence type="predicted"/>
<evidence type="ECO:0000313" key="1">
    <source>
        <dbReference type="EMBL" id="GIY25424.1"/>
    </source>
</evidence>
<reference evidence="1 2" key="1">
    <citation type="submission" date="2021-06" db="EMBL/GenBank/DDBJ databases">
        <title>Caerostris darwini draft genome.</title>
        <authorList>
            <person name="Kono N."/>
            <person name="Arakawa K."/>
        </authorList>
    </citation>
    <scope>NUCLEOTIDE SEQUENCE [LARGE SCALE GENOMIC DNA]</scope>
</reference>
<dbReference type="Proteomes" id="UP001054837">
    <property type="component" value="Unassembled WGS sequence"/>
</dbReference>
<keyword evidence="2" id="KW-1185">Reference proteome</keyword>